<dbReference type="AlphaFoldDB" id="E7C7X8"/>
<protein>
    <recommendedName>
        <fullName evidence="1">Cupin type-2 domain-containing protein</fullName>
    </recommendedName>
</protein>
<dbReference type="Pfam" id="PF07883">
    <property type="entry name" value="Cupin_2"/>
    <property type="match status" value="1"/>
</dbReference>
<dbReference type="PANTHER" id="PTHR40112">
    <property type="entry name" value="H2HPP ISOMERASE"/>
    <property type="match status" value="1"/>
</dbReference>
<dbReference type="Gene3D" id="2.60.120.10">
    <property type="entry name" value="Jelly Rolls"/>
    <property type="match status" value="1"/>
</dbReference>
<dbReference type="InterPro" id="IPR011051">
    <property type="entry name" value="RmlC_Cupin_sf"/>
</dbReference>
<name>E7C7X8_9BACT</name>
<dbReference type="InterPro" id="IPR052535">
    <property type="entry name" value="Bacilysin_H2HPP_isomerase"/>
</dbReference>
<dbReference type="PANTHER" id="PTHR40112:SF1">
    <property type="entry name" value="H2HPP ISOMERASE"/>
    <property type="match status" value="1"/>
</dbReference>
<feature type="domain" description="Cupin type-2" evidence="1">
    <location>
        <begin position="40"/>
        <end position="100"/>
    </location>
</feature>
<dbReference type="InterPro" id="IPR013096">
    <property type="entry name" value="Cupin_2"/>
</dbReference>
<dbReference type="InterPro" id="IPR014710">
    <property type="entry name" value="RmlC-like_jellyroll"/>
</dbReference>
<dbReference type="EMBL" id="GU568018">
    <property type="protein sequence ID" value="ADI23552.1"/>
    <property type="molecule type" value="Genomic_DNA"/>
</dbReference>
<evidence type="ECO:0000259" key="1">
    <source>
        <dbReference type="Pfam" id="PF07883"/>
    </source>
</evidence>
<sequence length="119" mass="13409">MPFFNWDQMTRKNLAEPSDSEGSIIIGEHITLNKSISQRGKVARPHSHGCEQLISVMKGDAWFRVGEEEKTVTTEDIIHIPVGVEHEFKNVGDGEFIYISFKNISEDLPPPSDLQDDKA</sequence>
<dbReference type="SUPFAM" id="SSF51182">
    <property type="entry name" value="RmlC-like cupins"/>
    <property type="match status" value="1"/>
</dbReference>
<reference evidence="2" key="1">
    <citation type="submission" date="2010-01" db="EMBL/GenBank/DDBJ databases">
        <title>Genome fragments of uncultured bacteria from the North Pacific subtropical Gyre.</title>
        <authorList>
            <person name="Pham V.D."/>
            <person name="Delong E.F."/>
        </authorList>
    </citation>
    <scope>NUCLEOTIDE SEQUENCE</scope>
</reference>
<proteinExistence type="predicted"/>
<evidence type="ECO:0000313" key="2">
    <source>
        <dbReference type="EMBL" id="ADI23552.1"/>
    </source>
</evidence>
<accession>E7C7X8</accession>
<organism evidence="2">
    <name type="scientific">uncultured nuHF2 cluster bacterium HF0770_42C12</name>
    <dbReference type="NCBI Taxonomy" id="723593"/>
    <lineage>
        <taxon>Bacteria</taxon>
        <taxon>environmental samples</taxon>
    </lineage>
</organism>